<name>A0ABR5YJL6_9ENTR</name>
<keyword evidence="1" id="KW-0472">Membrane</keyword>
<keyword evidence="1" id="KW-1133">Transmembrane helix</keyword>
<accession>A0ABR5YJL6</accession>
<keyword evidence="1" id="KW-0812">Transmembrane</keyword>
<keyword evidence="3" id="KW-1185">Reference proteome</keyword>
<dbReference type="Proteomes" id="UP000076880">
    <property type="component" value="Unassembled WGS sequence"/>
</dbReference>
<evidence type="ECO:0000313" key="3">
    <source>
        <dbReference type="Proteomes" id="UP000076880"/>
    </source>
</evidence>
<protein>
    <recommendedName>
        <fullName evidence="4">Lysine transporter LysE</fullName>
    </recommendedName>
</protein>
<feature type="transmembrane region" description="Helical" evidence="1">
    <location>
        <begin position="40"/>
        <end position="59"/>
    </location>
</feature>
<evidence type="ECO:0000313" key="2">
    <source>
        <dbReference type="EMBL" id="KZR30402.1"/>
    </source>
</evidence>
<feature type="transmembrane region" description="Helical" evidence="1">
    <location>
        <begin position="6"/>
        <end position="28"/>
    </location>
</feature>
<evidence type="ECO:0000256" key="1">
    <source>
        <dbReference type="SAM" id="Phobius"/>
    </source>
</evidence>
<comment type="caution">
    <text evidence="2">The sequence shown here is derived from an EMBL/GenBank/DDBJ whole genome shotgun (WGS) entry which is preliminary data.</text>
</comment>
<proteinExistence type="predicted"/>
<dbReference type="EMBL" id="LVVA01000021">
    <property type="protein sequence ID" value="KZR30402.1"/>
    <property type="molecule type" value="Genomic_DNA"/>
</dbReference>
<sequence>MINAVLMSIVAGFVITNGSLALMSFVLWRNEFKSIGINKVIRMNVIFMALYGLIGYALMTM</sequence>
<organism evidence="2 3">
    <name type="scientific">Enterobacter genomosp. S</name>
    <dbReference type="NCBI Taxonomy" id="2364151"/>
    <lineage>
        <taxon>Bacteria</taxon>
        <taxon>Pseudomonadati</taxon>
        <taxon>Pseudomonadota</taxon>
        <taxon>Gammaproteobacteria</taxon>
        <taxon>Enterobacterales</taxon>
        <taxon>Enterobacteriaceae</taxon>
        <taxon>Enterobacter</taxon>
        <taxon>Enterobacter cloacae complex</taxon>
        <taxon>Enterobacter cloacae complex clade S</taxon>
    </lineage>
</organism>
<gene>
    <name evidence="2" type="ORF">A3466_07860</name>
</gene>
<reference evidence="3" key="1">
    <citation type="submission" date="2016-03" db="EMBL/GenBank/DDBJ databases">
        <title>WGS of SAMN04393274.</title>
        <authorList>
            <person name="Adams M."/>
            <person name="Sutton G."/>
            <person name="Nelson K."/>
            <person name="Thaden J."/>
            <person name="Fowler V."/>
            <person name="Mccorrison J."/>
            <person name="Sanka R."/>
            <person name="Brinkac L."/>
            <person name="Nierman W."/>
        </authorList>
    </citation>
    <scope>NUCLEOTIDE SEQUENCE [LARGE SCALE GENOMIC DNA]</scope>
    <source>
        <strain evidence="3">GN06232</strain>
    </source>
</reference>
<evidence type="ECO:0008006" key="4">
    <source>
        <dbReference type="Google" id="ProtNLM"/>
    </source>
</evidence>